<gene>
    <name evidence="1" type="ORF">MSL71_38640</name>
</gene>
<evidence type="ECO:0000313" key="1">
    <source>
        <dbReference type="EMBL" id="VFQ46201.1"/>
    </source>
</evidence>
<dbReference type="Pfam" id="PF11059">
    <property type="entry name" value="DUF2860"/>
    <property type="match status" value="1"/>
</dbReference>
<dbReference type="Proteomes" id="UP000507962">
    <property type="component" value="Unassembled WGS sequence"/>
</dbReference>
<reference evidence="1 2" key="1">
    <citation type="submission" date="2019-03" db="EMBL/GenBank/DDBJ databases">
        <authorList>
            <person name="Nijsse B."/>
        </authorList>
    </citation>
    <scope>NUCLEOTIDE SEQUENCE [LARGE SCALE GENOMIC DNA]</scope>
    <source>
        <strain evidence="1">Desulfoluna butyratoxydans MSL71</strain>
    </source>
</reference>
<dbReference type="InterPro" id="IPR016896">
    <property type="entry name" value="DUF2860"/>
</dbReference>
<proteinExistence type="predicted"/>
<name>A0A4U8YQR3_9BACT</name>
<dbReference type="EMBL" id="CAADHO010000008">
    <property type="protein sequence ID" value="VFQ46201.1"/>
    <property type="molecule type" value="Genomic_DNA"/>
</dbReference>
<dbReference type="PIRSF" id="PIRSF028696">
    <property type="entry name" value="UCP028696"/>
    <property type="match status" value="1"/>
</dbReference>
<evidence type="ECO:0000313" key="2">
    <source>
        <dbReference type="Proteomes" id="UP000507962"/>
    </source>
</evidence>
<keyword evidence="2" id="KW-1185">Reference proteome</keyword>
<dbReference type="AlphaFoldDB" id="A0A4U8YQR3"/>
<sequence>MQALSTTKEKGEKMKRSWFLITLVFSLAAFIMPVHAIQPIPEETGFSGFVNVGIGAMEFETNMISGNAIGDTGDDVITSLTDSPDSESSATPVLNFEASYTFAESRTQIFAGNRLEDLVRYDLSTLVGIRQELKGKSIVSIAYVFTSFPTEVWEDPYVINQKREETDRTSDGLRLGYDKILGTKFEAEFTWRDVSLDDETSGQTQLVGSLITADEAKLLDRNGDVYVTKLTYPFAFREKRHVIVPTLDYTMYDLDGDAMAFDRYGLLLSYLFNTEKFNLITNLYVGRSEFDEENPIYDKTREDDVVGASLSAFWKKFLGVPKMSLVGTLAHYNSDSDIDFYDTTITMGTVSVLYRF</sequence>
<evidence type="ECO:0008006" key="3">
    <source>
        <dbReference type="Google" id="ProtNLM"/>
    </source>
</evidence>
<organism evidence="1 2">
    <name type="scientific">Desulfoluna butyratoxydans</name>
    <dbReference type="NCBI Taxonomy" id="231438"/>
    <lineage>
        <taxon>Bacteria</taxon>
        <taxon>Pseudomonadati</taxon>
        <taxon>Thermodesulfobacteriota</taxon>
        <taxon>Desulfobacteria</taxon>
        <taxon>Desulfobacterales</taxon>
        <taxon>Desulfolunaceae</taxon>
        <taxon>Desulfoluna</taxon>
    </lineage>
</organism>
<accession>A0A4U8YQR3</accession>
<protein>
    <recommendedName>
        <fullName evidence="3">DUF2860 domain-containing protein</fullName>
    </recommendedName>
</protein>